<name>A0ABN1ARZ2_9SPHN</name>
<dbReference type="Proteomes" id="UP001500713">
    <property type="component" value="Unassembled WGS sequence"/>
</dbReference>
<dbReference type="SUPFAM" id="SSF55060">
    <property type="entry name" value="GHMP Kinase, C-terminal domain"/>
    <property type="match status" value="1"/>
</dbReference>
<comment type="catalytic activity">
    <reaction evidence="10">
        <text>4-CDP-2-C-methyl-D-erythritol + ATP = 4-CDP-2-C-methyl-D-erythritol 2-phosphate + ADP + H(+)</text>
        <dbReference type="Rhea" id="RHEA:18437"/>
        <dbReference type="ChEBI" id="CHEBI:15378"/>
        <dbReference type="ChEBI" id="CHEBI:30616"/>
        <dbReference type="ChEBI" id="CHEBI:57823"/>
        <dbReference type="ChEBI" id="CHEBI:57919"/>
        <dbReference type="ChEBI" id="CHEBI:456216"/>
        <dbReference type="EC" id="2.7.1.148"/>
    </reaction>
</comment>
<dbReference type="InterPro" id="IPR013750">
    <property type="entry name" value="GHMP_kinase_C_dom"/>
</dbReference>
<evidence type="ECO:0000256" key="5">
    <source>
        <dbReference type="ARBA" id="ARBA00022741"/>
    </source>
</evidence>
<dbReference type="Gene3D" id="3.30.70.890">
    <property type="entry name" value="GHMP kinase, C-terminal domain"/>
    <property type="match status" value="1"/>
</dbReference>
<dbReference type="InterPro" id="IPR036554">
    <property type="entry name" value="GHMP_kinase_C_sf"/>
</dbReference>
<feature type="active site" evidence="10">
    <location>
        <position position="143"/>
    </location>
</feature>
<evidence type="ECO:0000256" key="6">
    <source>
        <dbReference type="ARBA" id="ARBA00022777"/>
    </source>
</evidence>
<evidence type="ECO:0000256" key="1">
    <source>
        <dbReference type="ARBA" id="ARBA00009684"/>
    </source>
</evidence>
<comment type="function">
    <text evidence="10">Catalyzes the phosphorylation of the position 2 hydroxy group of 4-diphosphocytidyl-2C-methyl-D-erythritol.</text>
</comment>
<dbReference type="NCBIfam" id="NF011202">
    <property type="entry name" value="PRK14608.1"/>
    <property type="match status" value="1"/>
</dbReference>
<feature type="active site" evidence="10">
    <location>
        <position position="17"/>
    </location>
</feature>
<evidence type="ECO:0000256" key="2">
    <source>
        <dbReference type="ARBA" id="ARBA00012052"/>
    </source>
</evidence>
<organism evidence="13 14">
    <name type="scientific">Parasphingorhabdus litoris</name>
    <dbReference type="NCBI Taxonomy" id="394733"/>
    <lineage>
        <taxon>Bacteria</taxon>
        <taxon>Pseudomonadati</taxon>
        <taxon>Pseudomonadota</taxon>
        <taxon>Alphaproteobacteria</taxon>
        <taxon>Sphingomonadales</taxon>
        <taxon>Sphingomonadaceae</taxon>
        <taxon>Parasphingorhabdus</taxon>
    </lineage>
</organism>
<keyword evidence="4 10" id="KW-0808">Transferase</keyword>
<evidence type="ECO:0000259" key="12">
    <source>
        <dbReference type="Pfam" id="PF08544"/>
    </source>
</evidence>
<dbReference type="PANTHER" id="PTHR43527">
    <property type="entry name" value="4-DIPHOSPHOCYTIDYL-2-C-METHYL-D-ERYTHRITOL KINASE, CHLOROPLASTIC"/>
    <property type="match status" value="1"/>
</dbReference>
<keyword evidence="5 10" id="KW-0547">Nucleotide-binding</keyword>
<comment type="pathway">
    <text evidence="10">Isoprenoid biosynthesis; isopentenyl diphosphate biosynthesis via DXP pathway; isopentenyl diphosphate from 1-deoxy-D-xylulose 5-phosphate: step 3/6.</text>
</comment>
<keyword evidence="14" id="KW-1185">Reference proteome</keyword>
<dbReference type="InterPro" id="IPR014721">
    <property type="entry name" value="Ribsml_uS5_D2-typ_fold_subgr"/>
</dbReference>
<comment type="caution">
    <text evidence="13">The sequence shown here is derived from an EMBL/GenBank/DDBJ whole genome shotgun (WGS) entry which is preliminary data.</text>
</comment>
<evidence type="ECO:0000259" key="11">
    <source>
        <dbReference type="Pfam" id="PF00288"/>
    </source>
</evidence>
<dbReference type="Pfam" id="PF00288">
    <property type="entry name" value="GHMP_kinases_N"/>
    <property type="match status" value="1"/>
</dbReference>
<evidence type="ECO:0000256" key="9">
    <source>
        <dbReference type="ARBA" id="ARBA00032554"/>
    </source>
</evidence>
<dbReference type="Gene3D" id="3.30.230.10">
    <property type="match status" value="1"/>
</dbReference>
<dbReference type="NCBIfam" id="TIGR00154">
    <property type="entry name" value="ispE"/>
    <property type="match status" value="1"/>
</dbReference>
<evidence type="ECO:0000256" key="7">
    <source>
        <dbReference type="ARBA" id="ARBA00022840"/>
    </source>
</evidence>
<feature type="domain" description="GHMP kinase N-terminal" evidence="11">
    <location>
        <begin position="73"/>
        <end position="150"/>
    </location>
</feature>
<dbReference type="HAMAP" id="MF_00061">
    <property type="entry name" value="IspE"/>
    <property type="match status" value="1"/>
</dbReference>
<keyword evidence="6 10" id="KW-0418">Kinase</keyword>
<evidence type="ECO:0000256" key="4">
    <source>
        <dbReference type="ARBA" id="ARBA00022679"/>
    </source>
</evidence>
<feature type="domain" description="GHMP kinase C-terminal" evidence="12">
    <location>
        <begin position="211"/>
        <end position="274"/>
    </location>
</feature>
<comment type="similarity">
    <text evidence="1 10">Belongs to the GHMP kinase family. IspE subfamily.</text>
</comment>
<keyword evidence="8 10" id="KW-0414">Isoprene biosynthesis</keyword>
<evidence type="ECO:0000256" key="3">
    <source>
        <dbReference type="ARBA" id="ARBA00017473"/>
    </source>
</evidence>
<dbReference type="SUPFAM" id="SSF54211">
    <property type="entry name" value="Ribosomal protein S5 domain 2-like"/>
    <property type="match status" value="1"/>
</dbReference>
<dbReference type="EMBL" id="BAAAEM010000003">
    <property type="protein sequence ID" value="GAA0482687.1"/>
    <property type="molecule type" value="Genomic_DNA"/>
</dbReference>
<dbReference type="Pfam" id="PF08544">
    <property type="entry name" value="GHMP_kinases_C"/>
    <property type="match status" value="1"/>
</dbReference>
<reference evidence="13 14" key="1">
    <citation type="journal article" date="2019" name="Int. J. Syst. Evol. Microbiol.">
        <title>The Global Catalogue of Microorganisms (GCM) 10K type strain sequencing project: providing services to taxonomists for standard genome sequencing and annotation.</title>
        <authorList>
            <consortium name="The Broad Institute Genomics Platform"/>
            <consortium name="The Broad Institute Genome Sequencing Center for Infectious Disease"/>
            <person name="Wu L."/>
            <person name="Ma J."/>
        </authorList>
    </citation>
    <scope>NUCLEOTIDE SEQUENCE [LARGE SCALE GENOMIC DNA]</scope>
    <source>
        <strain evidence="13 14">JCM 14162</strain>
    </source>
</reference>
<dbReference type="GO" id="GO:0016301">
    <property type="term" value="F:kinase activity"/>
    <property type="evidence" value="ECO:0007669"/>
    <property type="project" value="UniProtKB-KW"/>
</dbReference>
<dbReference type="InterPro" id="IPR020568">
    <property type="entry name" value="Ribosomal_Su5_D2-typ_SF"/>
</dbReference>
<proteinExistence type="inferred from homology"/>
<gene>
    <name evidence="10" type="primary">ispE</name>
    <name evidence="13" type="ORF">GCM10009096_26320</name>
</gene>
<dbReference type="EC" id="2.7.1.148" evidence="2 10"/>
<accession>A0ABN1ARZ2</accession>
<dbReference type="RefSeq" id="WP_229953330.1">
    <property type="nucleotide sequence ID" value="NZ_BAAAEM010000003.1"/>
</dbReference>
<keyword evidence="7 10" id="KW-0067">ATP-binding</keyword>
<feature type="binding site" evidence="10">
    <location>
        <begin position="101"/>
        <end position="111"/>
    </location>
    <ligand>
        <name>ATP</name>
        <dbReference type="ChEBI" id="CHEBI:30616"/>
    </ligand>
</feature>
<dbReference type="InterPro" id="IPR004424">
    <property type="entry name" value="IspE"/>
</dbReference>
<evidence type="ECO:0000313" key="13">
    <source>
        <dbReference type="EMBL" id="GAA0482687.1"/>
    </source>
</evidence>
<dbReference type="PIRSF" id="PIRSF010376">
    <property type="entry name" value="IspE"/>
    <property type="match status" value="1"/>
</dbReference>
<sequence length="284" mass="30005">MVTDFETLRDSEIACAKINLALHVRRRRPDGFHDIETVFAFLDCGDILSVAEADSISLSINGLFSDGLSDSNNLVLDAAHLLADHANVAAGAHMHLEKRLPVASGIGGGSADAAATLRLLNRFWDVGLSLKALASLSEPLGADIPACVMSQTCRGEGIGQNLSPIGKVMLNGHYVLLANPLIPISTADVFRAWDGVDRGALAGEDAIEASIAGRNDLQKPAETIAPAIGDVLIRLDETTPVLARMSGSGATCFGIYETRELAIAAQAQITKELPKIWTMVGELK</sequence>
<evidence type="ECO:0000256" key="8">
    <source>
        <dbReference type="ARBA" id="ARBA00023229"/>
    </source>
</evidence>
<dbReference type="InterPro" id="IPR006204">
    <property type="entry name" value="GHMP_kinase_N_dom"/>
</dbReference>
<evidence type="ECO:0000313" key="14">
    <source>
        <dbReference type="Proteomes" id="UP001500713"/>
    </source>
</evidence>
<dbReference type="PANTHER" id="PTHR43527:SF2">
    <property type="entry name" value="4-DIPHOSPHOCYTIDYL-2-C-METHYL-D-ERYTHRITOL KINASE, CHLOROPLASTIC"/>
    <property type="match status" value="1"/>
</dbReference>
<evidence type="ECO:0000256" key="10">
    <source>
        <dbReference type="HAMAP-Rule" id="MF_00061"/>
    </source>
</evidence>
<protein>
    <recommendedName>
        <fullName evidence="3 10">4-diphosphocytidyl-2-C-methyl-D-erythritol kinase</fullName>
        <shortName evidence="10">CMK</shortName>
        <ecNumber evidence="2 10">2.7.1.148</ecNumber>
    </recommendedName>
    <alternativeName>
        <fullName evidence="9 10">4-(cytidine-5'-diphospho)-2-C-methyl-D-erythritol kinase</fullName>
    </alternativeName>
</protein>